<dbReference type="InterPro" id="IPR054825">
    <property type="entry name" value="P68-like"/>
</dbReference>
<dbReference type="PROSITE" id="PS51257">
    <property type="entry name" value="PROKAR_LIPOPROTEIN"/>
    <property type="match status" value="1"/>
</dbReference>
<dbReference type="NCBIfam" id="NF045826">
    <property type="entry name" value="lipo_P68"/>
    <property type="match status" value="1"/>
</dbReference>
<dbReference type="InterPro" id="IPR004984">
    <property type="entry name" value="Mycoplasma_lipoprotein_cen_dom"/>
</dbReference>
<dbReference type="Pfam" id="PF03202">
    <property type="entry name" value="Lipoprotein_10"/>
    <property type="match status" value="1"/>
</dbReference>
<accession>A0ABY8LXA8</accession>
<sequence length="744" mass="83310">MTKKTFLKLTGLATVGASLATFISCGETRFDQADDGKIKIASTFGSTSVQKAALDAVIEAWNNKQEVKDKKEGYLPIEVAQLNGGYEELESQLNTKLPAKSKDDLYNLTLNYPNVVATLLKYNMHLDLAGETEAQKAVGVLEKAKEIFSDQFLATNYQIAGLQSTENGRDPKSSLWLIPSNKSSQAITVNMPVFAYIIKKATEDSANKATIKSSDQEFFNNIKTKGAADEVSVKEIWGEYQSVSKENGGLAGFEFSKESFESYDGLFDLASRIKKAFPKADEDGKPINKKADYVLGIDTISNVLYKNALSDVDGDYDKFIFGLTDDKTSVNYNDVRKKGTEQNKIFEKNFDKIAKLLNEKALFIKSSADYSSNMLKAHRLAFAISSTAGYNHNFYTDKDNSYSWIFTSVDEKGKLTEKTIDAKYGYELIVPTEEDKAKGAIAYIKKVGTKYKNTLFFGPEGKKNFKPEGKEKDNDYKYNEEADEKTKSEVEKLTQGKNANTVVGYYSTDGGLKSDQIGEKFKSWIIPAGKKGGYDVYLIDAKWFKGDYTSTPLTQVSDSGFRKYQAPATEKLQENELLSLRDAFISEKDDKQNIVLSQGPSLIPMHANEKEDLATINFVKWYISEKLDWKIGDKTYTQLTPLEAFAAHGSYIAPTKHILSQNTPSDYNDFNKIAFESFKLVSDPATAEKHTIYEDPTDSRSQTFRKSIDAAFGAYMNRAEDRETPETFDQFIRELNITLGNSFK</sequence>
<reference evidence="5" key="1">
    <citation type="submission" date="2023-04" db="EMBL/GenBank/DDBJ databases">
        <title>Completed genome of Mycoplasma lagogenitalium type strain 12MS.</title>
        <authorList>
            <person name="Spergser J."/>
        </authorList>
    </citation>
    <scope>NUCLEOTIDE SEQUENCE</scope>
    <source>
        <strain evidence="5">12MS</strain>
    </source>
</reference>
<feature type="signal peptide" evidence="2">
    <location>
        <begin position="1"/>
        <end position="20"/>
    </location>
</feature>
<dbReference type="Proteomes" id="UP001179842">
    <property type="component" value="Chromosome"/>
</dbReference>
<organism evidence="5 6">
    <name type="scientific">Mesomycoplasma lagogenitalium</name>
    <dbReference type="NCBI Taxonomy" id="171286"/>
    <lineage>
        <taxon>Bacteria</taxon>
        <taxon>Bacillati</taxon>
        <taxon>Mycoplasmatota</taxon>
        <taxon>Mycoplasmoidales</taxon>
        <taxon>Metamycoplasmataceae</taxon>
        <taxon>Mesomycoplasma</taxon>
    </lineage>
</organism>
<feature type="domain" description="Mycoplasma lipoprotein central" evidence="4">
    <location>
        <begin position="230"/>
        <end position="398"/>
    </location>
</feature>
<protein>
    <submittedName>
        <fullName evidence="5">P80 family lipoprotein</fullName>
    </submittedName>
</protein>
<name>A0ABY8LXA8_9BACT</name>
<comment type="similarity">
    <text evidence="1">Belongs to the MG185/MG260 family.</text>
</comment>
<evidence type="ECO:0000256" key="2">
    <source>
        <dbReference type="SAM" id="SignalP"/>
    </source>
</evidence>
<evidence type="ECO:0000259" key="3">
    <source>
        <dbReference type="Pfam" id="PF03202"/>
    </source>
</evidence>
<keyword evidence="2" id="KW-0732">Signal</keyword>
<feature type="chain" id="PRO_5046173226" evidence="2">
    <location>
        <begin position="21"/>
        <end position="744"/>
    </location>
</feature>
<proteinExistence type="inferred from homology"/>
<evidence type="ECO:0000313" key="5">
    <source>
        <dbReference type="EMBL" id="WGI36762.1"/>
    </source>
</evidence>
<evidence type="ECO:0000256" key="1">
    <source>
        <dbReference type="ARBA" id="ARBA00009031"/>
    </source>
</evidence>
<evidence type="ECO:0000259" key="4">
    <source>
        <dbReference type="Pfam" id="PF03305"/>
    </source>
</evidence>
<dbReference type="InterPro" id="IPR004890">
    <property type="entry name" value="Lipoprotein_10_C"/>
</dbReference>
<dbReference type="Pfam" id="PF03305">
    <property type="entry name" value="Lipoprotein_X"/>
    <property type="match status" value="1"/>
</dbReference>
<dbReference type="EMBL" id="CP122979">
    <property type="protein sequence ID" value="WGI36762.1"/>
    <property type="molecule type" value="Genomic_DNA"/>
</dbReference>
<gene>
    <name evidence="5" type="ORF">QEG99_00530</name>
</gene>
<evidence type="ECO:0000313" key="6">
    <source>
        <dbReference type="Proteomes" id="UP001179842"/>
    </source>
</evidence>
<dbReference type="RefSeq" id="WP_280102064.1">
    <property type="nucleotide sequence ID" value="NZ_CP122979.1"/>
</dbReference>
<keyword evidence="6" id="KW-1185">Reference proteome</keyword>
<keyword evidence="5" id="KW-0449">Lipoprotein</keyword>
<feature type="domain" description="Mycoplasma lipoprotein C-terminal" evidence="3">
    <location>
        <begin position="597"/>
        <end position="716"/>
    </location>
</feature>